<reference evidence="1" key="2">
    <citation type="submission" date="2003-12" db="EMBL/GenBank/DDBJ databases">
        <title>Monterey Bay Coastal Ocean Microbial Observatory environmental clone sequencing.</title>
        <authorList>
            <person name="DeLong E.F."/>
        </authorList>
    </citation>
    <scope>NUCLEOTIDE SEQUENCE</scope>
</reference>
<evidence type="ECO:0000313" key="1">
    <source>
        <dbReference type="EMBL" id="AAR38420.1"/>
    </source>
</evidence>
<organism evidence="1">
    <name type="scientific">uncultured marine bacterium 582</name>
    <dbReference type="NCBI Taxonomy" id="257402"/>
    <lineage>
        <taxon>Bacteria</taxon>
        <taxon>environmental samples</taxon>
    </lineage>
</organism>
<reference evidence="1" key="1">
    <citation type="submission" date="2003-11" db="EMBL/GenBank/DDBJ databases">
        <authorList>
            <person name="Heidelberg J.F."/>
            <person name="Eisen J.A."/>
            <person name="Nelson W.C."/>
            <person name="DeLong E.F."/>
        </authorList>
    </citation>
    <scope>NUCLEOTIDE SEQUENCE</scope>
</reference>
<name>Q6SF02_9BACT</name>
<sequence>MQTLNDGWVSSYLSSKAQGLLKDRLVVCAFALPRRTTAKLAGGSALLQTETCIAKILT</sequence>
<protein>
    <submittedName>
        <fullName evidence="1">Uncharacterized protein</fullName>
    </submittedName>
</protein>
<dbReference type="EMBL" id="AY458649">
    <property type="protein sequence ID" value="AAR38420.1"/>
    <property type="molecule type" value="Genomic_DNA"/>
</dbReference>
<dbReference type="AlphaFoldDB" id="Q6SF02"/>
<gene>
    <name evidence="1" type="ORF">MBMO_EBAC080-L028H02.84</name>
</gene>
<accession>Q6SF02</accession>
<proteinExistence type="predicted"/>